<keyword evidence="3" id="KW-1185">Reference proteome</keyword>
<keyword evidence="1" id="KW-0812">Transmembrane</keyword>
<reference evidence="2 3" key="1">
    <citation type="submission" date="2016-11" db="EMBL/GenBank/DDBJ databases">
        <title>Draft Genome Sequences of Nine Cyanobacterial Strains from Diverse Habitats.</title>
        <authorList>
            <person name="Zhu T."/>
            <person name="Hou S."/>
            <person name="Lu X."/>
            <person name="Hess W.R."/>
        </authorList>
    </citation>
    <scope>NUCLEOTIDE SEQUENCE [LARGE SCALE GENOMIC DNA]</scope>
    <source>
        <strain evidence="2 3">5.2 s.c.1</strain>
    </source>
</reference>
<keyword evidence="1" id="KW-1133">Transmembrane helix</keyword>
<proteinExistence type="predicted"/>
<protein>
    <submittedName>
        <fullName evidence="2">Uncharacterized protein</fullName>
    </submittedName>
</protein>
<name>A0A1U7HZ68_9CHRO</name>
<dbReference type="EMBL" id="MRCC01000002">
    <property type="protein sequence ID" value="OKH28917.1"/>
    <property type="molecule type" value="Genomic_DNA"/>
</dbReference>
<feature type="transmembrane region" description="Helical" evidence="1">
    <location>
        <begin position="20"/>
        <end position="43"/>
    </location>
</feature>
<accession>A0A1U7HZ68</accession>
<dbReference type="RefSeq" id="WP_073548070.1">
    <property type="nucleotide sequence ID" value="NZ_CAWMVK010000012.1"/>
</dbReference>
<comment type="caution">
    <text evidence="2">The sequence shown here is derived from an EMBL/GenBank/DDBJ whole genome shotgun (WGS) entry which is preliminary data.</text>
</comment>
<sequence length="337" mass="37230">MLKLINNILEWLRGGALRLLILAAVILAIWGILSPIGTVVWWLTQSETLGLKRQSLQLPKGNNSNSANKPRSLNCYIVFLTGVGDFSTNELTEGEEDFLKGLAQTHQDCAIVKDVFPYSAANENLGGERLLAPVWRFANEAEGWLGIADVLIKIRNLWRFAISADERYGPVYNQGIAGAIAEQMNAASPLLLGSQRQPLEIILIGTSGGAQVALGATPYLNQWLNSNITVVSVGGVFNGINGFEQADRVFHLRGTQDWIEGIGRIIFPSRWVFTIASPFSRARQEERYQSVVSGPHEHDGSQGYFGRDQLPGSNTTYVDLTLKAINQLPIWQRQENK</sequence>
<evidence type="ECO:0000256" key="1">
    <source>
        <dbReference type="SAM" id="Phobius"/>
    </source>
</evidence>
<gene>
    <name evidence="2" type="ORF">NIES1031_03225</name>
</gene>
<dbReference type="Proteomes" id="UP000185984">
    <property type="component" value="Unassembled WGS sequence"/>
</dbReference>
<keyword evidence="1" id="KW-0472">Membrane</keyword>
<organism evidence="2 3">
    <name type="scientific">Chroogloeocystis siderophila 5.2 s.c.1</name>
    <dbReference type="NCBI Taxonomy" id="247279"/>
    <lineage>
        <taxon>Bacteria</taxon>
        <taxon>Bacillati</taxon>
        <taxon>Cyanobacteriota</taxon>
        <taxon>Cyanophyceae</taxon>
        <taxon>Oscillatoriophycideae</taxon>
        <taxon>Chroococcales</taxon>
        <taxon>Chroococcaceae</taxon>
        <taxon>Chroogloeocystis</taxon>
    </lineage>
</organism>
<dbReference type="OrthoDB" id="5141003at2"/>
<evidence type="ECO:0000313" key="2">
    <source>
        <dbReference type="EMBL" id="OKH28917.1"/>
    </source>
</evidence>
<dbReference type="AlphaFoldDB" id="A0A1U7HZ68"/>
<evidence type="ECO:0000313" key="3">
    <source>
        <dbReference type="Proteomes" id="UP000185984"/>
    </source>
</evidence>
<dbReference type="STRING" id="247279.NIES1031_03225"/>